<keyword evidence="1" id="KW-0732">Signal</keyword>
<sequence>MSCRPLFILAALAASGLSCAAPPAPAEALPGRWLSETCAAVPPRAAPDGPAWARNELRFTAPDRLDASVHHYRDAACTQPQGDPLPAAALRYLQRSNVIFHVQGDIGGQPLDRQLAYRIDGDRLCLSGAVALKGYALGILQSGATEVETDSCLRRQPD</sequence>
<feature type="chain" id="PRO_5047401274" description="Lipoprotein" evidence="1">
    <location>
        <begin position="21"/>
        <end position="158"/>
    </location>
</feature>
<feature type="signal peptide" evidence="1">
    <location>
        <begin position="1"/>
        <end position="20"/>
    </location>
</feature>
<evidence type="ECO:0000256" key="1">
    <source>
        <dbReference type="SAM" id="SignalP"/>
    </source>
</evidence>
<evidence type="ECO:0000313" key="2">
    <source>
        <dbReference type="EMBL" id="GLS05704.1"/>
    </source>
</evidence>
<reference evidence="3" key="1">
    <citation type="journal article" date="2019" name="Int. J. Syst. Evol. Microbiol.">
        <title>The Global Catalogue of Microorganisms (GCM) 10K type strain sequencing project: providing services to taxonomists for standard genome sequencing and annotation.</title>
        <authorList>
            <consortium name="The Broad Institute Genomics Platform"/>
            <consortium name="The Broad Institute Genome Sequencing Center for Infectious Disease"/>
            <person name="Wu L."/>
            <person name="Ma J."/>
        </authorList>
    </citation>
    <scope>NUCLEOTIDE SEQUENCE [LARGE SCALE GENOMIC DNA]</scope>
    <source>
        <strain evidence="3">NBRC 104970</strain>
    </source>
</reference>
<keyword evidence="3" id="KW-1185">Reference proteome</keyword>
<evidence type="ECO:0008006" key="4">
    <source>
        <dbReference type="Google" id="ProtNLM"/>
    </source>
</evidence>
<comment type="caution">
    <text evidence="2">The sequence shown here is derived from an EMBL/GenBank/DDBJ whole genome shotgun (WGS) entry which is preliminary data.</text>
</comment>
<name>A0ABQ6BW30_9NEIS</name>
<protein>
    <recommendedName>
        <fullName evidence="4">Lipoprotein</fullName>
    </recommendedName>
</protein>
<gene>
    <name evidence="2" type="ORF">GCM10007860_28610</name>
</gene>
<dbReference type="RefSeq" id="WP_018747077.1">
    <property type="nucleotide sequence ID" value="NZ_BSOZ01000060.1"/>
</dbReference>
<dbReference type="Proteomes" id="UP001156836">
    <property type="component" value="Unassembled WGS sequence"/>
</dbReference>
<dbReference type="PROSITE" id="PS51257">
    <property type="entry name" value="PROKAR_LIPOPROTEIN"/>
    <property type="match status" value="1"/>
</dbReference>
<dbReference type="EMBL" id="BSOZ01000060">
    <property type="protein sequence ID" value="GLS05704.1"/>
    <property type="molecule type" value="Genomic_DNA"/>
</dbReference>
<organism evidence="2 3">
    <name type="scientific">Chitiniphilus shinanonensis</name>
    <dbReference type="NCBI Taxonomy" id="553088"/>
    <lineage>
        <taxon>Bacteria</taxon>
        <taxon>Pseudomonadati</taxon>
        <taxon>Pseudomonadota</taxon>
        <taxon>Betaproteobacteria</taxon>
        <taxon>Neisseriales</taxon>
        <taxon>Chitinibacteraceae</taxon>
        <taxon>Chitiniphilus</taxon>
    </lineage>
</organism>
<evidence type="ECO:0000313" key="3">
    <source>
        <dbReference type="Proteomes" id="UP001156836"/>
    </source>
</evidence>
<accession>A0ABQ6BW30</accession>
<proteinExistence type="predicted"/>